<dbReference type="Proteomes" id="UP000295281">
    <property type="component" value="Unassembled WGS sequence"/>
</dbReference>
<comment type="caution">
    <text evidence="9">The sequence shown here is derived from an EMBL/GenBank/DDBJ whole genome shotgun (WGS) entry which is preliminary data.</text>
</comment>
<dbReference type="InterPro" id="IPR005158">
    <property type="entry name" value="BTAD"/>
</dbReference>
<keyword evidence="5" id="KW-0802">TPR repeat</keyword>
<feature type="region of interest" description="Disordered" evidence="7">
    <location>
        <begin position="239"/>
        <end position="280"/>
    </location>
</feature>
<dbReference type="SMART" id="SM01043">
    <property type="entry name" value="BTAD"/>
    <property type="match status" value="1"/>
</dbReference>
<evidence type="ECO:0000256" key="1">
    <source>
        <dbReference type="ARBA" id="ARBA00005820"/>
    </source>
</evidence>
<dbReference type="InterPro" id="IPR001867">
    <property type="entry name" value="OmpR/PhoB-type_DNA-bd"/>
</dbReference>
<dbReference type="InterPro" id="IPR036388">
    <property type="entry name" value="WH-like_DNA-bd_sf"/>
</dbReference>
<dbReference type="Gene3D" id="1.10.8.430">
    <property type="entry name" value="Helical domain of apoptotic protease-activating factors"/>
    <property type="match status" value="1"/>
</dbReference>
<dbReference type="InterPro" id="IPR042197">
    <property type="entry name" value="Apaf_helical"/>
</dbReference>
<feature type="DNA-binding region" description="OmpR/PhoB-type" evidence="6">
    <location>
        <begin position="1"/>
        <end position="88"/>
    </location>
</feature>
<evidence type="ECO:0000256" key="6">
    <source>
        <dbReference type="PROSITE-ProRule" id="PRU01091"/>
    </source>
</evidence>
<dbReference type="EMBL" id="SNYN01000001">
    <property type="protein sequence ID" value="TDQ55433.1"/>
    <property type="molecule type" value="Genomic_DNA"/>
</dbReference>
<dbReference type="SUPFAM" id="SSF48452">
    <property type="entry name" value="TPR-like"/>
    <property type="match status" value="3"/>
</dbReference>
<proteinExistence type="inferred from homology"/>
<protein>
    <submittedName>
        <fullName evidence="9">DNA-binding SARP family transcriptional activator</fullName>
    </submittedName>
</protein>
<evidence type="ECO:0000256" key="3">
    <source>
        <dbReference type="ARBA" id="ARBA00023125"/>
    </source>
</evidence>
<dbReference type="SMART" id="SM00862">
    <property type="entry name" value="Trans_reg_C"/>
    <property type="match status" value="1"/>
</dbReference>
<evidence type="ECO:0000313" key="9">
    <source>
        <dbReference type="EMBL" id="TDQ55433.1"/>
    </source>
</evidence>
<keyword evidence="3 6" id="KW-0238">DNA-binding</keyword>
<dbReference type="RefSeq" id="WP_133739952.1">
    <property type="nucleotide sequence ID" value="NZ_SNYN01000001.1"/>
</dbReference>
<evidence type="ECO:0000256" key="2">
    <source>
        <dbReference type="ARBA" id="ARBA00023015"/>
    </source>
</evidence>
<evidence type="ECO:0000256" key="7">
    <source>
        <dbReference type="SAM" id="MobiDB-lite"/>
    </source>
</evidence>
<feature type="domain" description="OmpR/PhoB-type" evidence="8">
    <location>
        <begin position="1"/>
        <end position="88"/>
    </location>
</feature>
<dbReference type="CDD" id="cd15831">
    <property type="entry name" value="BTAD"/>
    <property type="match status" value="1"/>
</dbReference>
<evidence type="ECO:0000256" key="4">
    <source>
        <dbReference type="ARBA" id="ARBA00023163"/>
    </source>
</evidence>
<dbReference type="InterPro" id="IPR051677">
    <property type="entry name" value="AfsR-DnrI-RedD_regulator"/>
</dbReference>
<evidence type="ECO:0000313" key="10">
    <source>
        <dbReference type="Proteomes" id="UP000295281"/>
    </source>
</evidence>
<reference evidence="9 10" key="1">
    <citation type="submission" date="2019-03" db="EMBL/GenBank/DDBJ databases">
        <title>Genomic Encyclopedia of Type Strains, Phase IV (KMG-IV): sequencing the most valuable type-strain genomes for metagenomic binning, comparative biology and taxonomic classification.</title>
        <authorList>
            <person name="Goeker M."/>
        </authorList>
    </citation>
    <scope>NUCLEOTIDE SEQUENCE [LARGE SCALE GENOMIC DNA]</scope>
    <source>
        <strain evidence="9 10">DSM 46770</strain>
    </source>
</reference>
<dbReference type="InterPro" id="IPR016032">
    <property type="entry name" value="Sig_transdc_resp-reg_C-effctor"/>
</dbReference>
<accession>A0A4R6V5D7</accession>
<dbReference type="Pfam" id="PF13401">
    <property type="entry name" value="AAA_22"/>
    <property type="match status" value="1"/>
</dbReference>
<dbReference type="Pfam" id="PF13424">
    <property type="entry name" value="TPR_12"/>
    <property type="match status" value="3"/>
</dbReference>
<dbReference type="PROSITE" id="PS51755">
    <property type="entry name" value="OMPR_PHOB"/>
    <property type="match status" value="1"/>
</dbReference>
<dbReference type="InterPro" id="IPR049945">
    <property type="entry name" value="AAA_22"/>
</dbReference>
<evidence type="ECO:0000259" key="8">
    <source>
        <dbReference type="PROSITE" id="PS51755"/>
    </source>
</evidence>
<dbReference type="InterPro" id="IPR027417">
    <property type="entry name" value="P-loop_NTPase"/>
</dbReference>
<dbReference type="Gene3D" id="3.40.50.300">
    <property type="entry name" value="P-loop containing nucleotide triphosphate hydrolases"/>
    <property type="match status" value="1"/>
</dbReference>
<dbReference type="PANTHER" id="PTHR35807:SF1">
    <property type="entry name" value="TRANSCRIPTIONAL REGULATOR REDD"/>
    <property type="match status" value="1"/>
</dbReference>
<comment type="similarity">
    <text evidence="1">Belongs to the AfsR/DnrI/RedD regulatory family.</text>
</comment>
<dbReference type="PRINTS" id="PR00364">
    <property type="entry name" value="DISEASERSIST"/>
</dbReference>
<dbReference type="Gene3D" id="1.25.40.10">
    <property type="entry name" value="Tetratricopeptide repeat domain"/>
    <property type="match status" value="3"/>
</dbReference>
<feature type="compositionally biased region" description="Basic and acidic residues" evidence="7">
    <location>
        <begin position="270"/>
        <end position="280"/>
    </location>
</feature>
<gene>
    <name evidence="9" type="ORF">EV190_101760</name>
</gene>
<evidence type="ECO:0000256" key="5">
    <source>
        <dbReference type="PROSITE-ProRule" id="PRU00339"/>
    </source>
</evidence>
<dbReference type="GO" id="GO:0003677">
    <property type="term" value="F:DNA binding"/>
    <property type="evidence" value="ECO:0007669"/>
    <property type="project" value="UniProtKB-UniRule"/>
</dbReference>
<dbReference type="GO" id="GO:0006355">
    <property type="term" value="P:regulation of DNA-templated transcription"/>
    <property type="evidence" value="ECO:0007669"/>
    <property type="project" value="InterPro"/>
</dbReference>
<dbReference type="PANTHER" id="PTHR35807">
    <property type="entry name" value="TRANSCRIPTIONAL REGULATOR REDD-RELATED"/>
    <property type="match status" value="1"/>
</dbReference>
<dbReference type="OrthoDB" id="5521887at2"/>
<dbReference type="Gene3D" id="1.10.10.10">
    <property type="entry name" value="Winged helix-like DNA-binding domain superfamily/Winged helix DNA-binding domain"/>
    <property type="match status" value="2"/>
</dbReference>
<feature type="compositionally biased region" description="Basic and acidic residues" evidence="7">
    <location>
        <begin position="239"/>
        <end position="251"/>
    </location>
</feature>
<dbReference type="PROSITE" id="PS50005">
    <property type="entry name" value="TPR"/>
    <property type="match status" value="1"/>
</dbReference>
<name>A0A4R6V5D7_9ACTN</name>
<dbReference type="InterPro" id="IPR011990">
    <property type="entry name" value="TPR-like_helical_dom_sf"/>
</dbReference>
<dbReference type="GO" id="GO:0000160">
    <property type="term" value="P:phosphorelay signal transduction system"/>
    <property type="evidence" value="ECO:0007669"/>
    <property type="project" value="InterPro"/>
</dbReference>
<organism evidence="9 10">
    <name type="scientific">Actinorugispora endophytica</name>
    <dbReference type="NCBI Taxonomy" id="1605990"/>
    <lineage>
        <taxon>Bacteria</taxon>
        <taxon>Bacillati</taxon>
        <taxon>Actinomycetota</taxon>
        <taxon>Actinomycetes</taxon>
        <taxon>Streptosporangiales</taxon>
        <taxon>Nocardiopsidaceae</taxon>
        <taxon>Actinorugispora</taxon>
    </lineage>
</organism>
<dbReference type="GO" id="GO:0043531">
    <property type="term" value="F:ADP binding"/>
    <property type="evidence" value="ECO:0007669"/>
    <property type="project" value="InterPro"/>
</dbReference>
<keyword evidence="2" id="KW-0805">Transcription regulation</keyword>
<dbReference type="Pfam" id="PF03704">
    <property type="entry name" value="BTAD"/>
    <property type="match status" value="1"/>
</dbReference>
<feature type="repeat" description="TPR" evidence="5">
    <location>
        <begin position="916"/>
        <end position="949"/>
    </location>
</feature>
<dbReference type="SMART" id="SM00028">
    <property type="entry name" value="TPR"/>
    <property type="match status" value="6"/>
</dbReference>
<dbReference type="SUPFAM" id="SSF46894">
    <property type="entry name" value="C-terminal effector domain of the bipartite response regulators"/>
    <property type="match status" value="1"/>
</dbReference>
<dbReference type="AlphaFoldDB" id="A0A4R6V5D7"/>
<sequence>MEFGVLGPVAAWRDGEPVSVGGPRQRCVLGALLADLGREVPFDRLVEFLWDDRPPRTAKSVIHVQISHLRRAFPELIRTTAGGYLAQTDPDRVDLHRFRALAGRARESGDAEEAVRLWEEALACWRGRPFSGTGSDRLWYAVGGPLLEERWAAVTAWAEAGFALGRYAELATRLAPLVREDLSRERLHYLLVASMHRSGERAGALAAYHELRGYLAEELGIDPGQEVRDLYQRIVTDTEERAPAPVEHAEAPPDPDPPDEEPPPFASRNDLPRDIPDFTGREHDLGRVLEAGGAGGAEACVITGPGGAGKTTLAIHAAHRLTERYPDGQFFIDLYGHTVDQEPVTADTALGSLLRAVGLEADAVPDSLEERAALWRSILVDRRVLVVLDNAVNYAQVGPLLPASAGSLTLITSRNDLAGLSGARYVSLGMLRTGEAEALLSAVLGPERTSAEPVPMRRVVKLCGGLPLALRIVAGRMATRPKWTFAHVEQRLSGQHRRFRELRTESHSVEAVFELSYQSLNDAQKDAFLRLGLMIGSSIDVHGAAELVGRELPDTDDLLQELVSVCLLEEQNVDLYRFHDLIGEYARHKAVTRLADGVVEESRLRLSDYYLRTADRAAGMLGPRGHDYELDVSDGSRYRTSWSGWAEAAQWFDWHRENLAAVVGYFAEHKRGTQAWQLANSLWRFYAGHGQTELWLTTHEQALEASRADSDDMGTAVTLVGLGIAHCLSGRFDLALSLLVEARDLFTRLGDRGGEARATANMAMVYERMGRYTESLDALREVLDHAVEAGDTEQEIRQRTNMAVIHQSLGEFDQAVEHCDRVLAAGSNGQPDDCRAAALRVLGEINIRLGRNELAHAQLQEALELFLALEDSAGEIYTRDYIGVVLRETGRLDEAVAAHLLALELGERSAQRSAEAEILNDLGTTYARGKRYEEARLAHERALRLAGERHELFAEARALHGLAGLPSDVIGADTAEAMLERAVEVFAGLGVPEAETARADLRDLRGVR</sequence>
<keyword evidence="4" id="KW-0804">Transcription</keyword>
<dbReference type="InterPro" id="IPR019734">
    <property type="entry name" value="TPR_rpt"/>
</dbReference>
<dbReference type="SUPFAM" id="SSF52540">
    <property type="entry name" value="P-loop containing nucleoside triphosphate hydrolases"/>
    <property type="match status" value="1"/>
</dbReference>
<keyword evidence="10" id="KW-1185">Reference proteome</keyword>